<dbReference type="EMBL" id="JAVMIP010000018">
    <property type="protein sequence ID" value="MDS3861913.1"/>
    <property type="molecule type" value="Genomic_DNA"/>
</dbReference>
<sequence>MASKWLIGEFSWWRLLKSILFVYVTVAIYIFFRADQMIFQPQAPSYEITSEFIQIPVTNQEFITALYLPNPQAQWTILYSHGNAEDLGDIRPFLNQLRAWGFNIFAYDYRGYGQSSGVPGETHAYRDALVAYTYLTQTLKIPPNRIILYGRSLGGGVATHLATEVEAAALVLESTFTSAFQVVSPIPIFPFDKFTNLSKLPQIQIPILIIHGDADEVIPFAHGQALYAAANAPKFHLWVQGGTHNNISLIAREPLQAALQTLKMTLDQSSVIPLPIALGRLF</sequence>
<keyword evidence="1" id="KW-0812">Transmembrane</keyword>
<evidence type="ECO:0000313" key="4">
    <source>
        <dbReference type="Proteomes" id="UP001268256"/>
    </source>
</evidence>
<dbReference type="GO" id="GO:0016787">
    <property type="term" value="F:hydrolase activity"/>
    <property type="evidence" value="ECO:0007669"/>
    <property type="project" value="UniProtKB-KW"/>
</dbReference>
<dbReference type="InterPro" id="IPR022742">
    <property type="entry name" value="Hydrolase_4"/>
</dbReference>
<feature type="domain" description="Serine aminopeptidase S33" evidence="2">
    <location>
        <begin position="72"/>
        <end position="178"/>
    </location>
</feature>
<dbReference type="AlphaFoldDB" id="A0AAE4JY82"/>
<dbReference type="Gene3D" id="3.40.50.1820">
    <property type="entry name" value="alpha/beta hydrolase"/>
    <property type="match status" value="1"/>
</dbReference>
<dbReference type="InterPro" id="IPR000073">
    <property type="entry name" value="AB_hydrolase_1"/>
</dbReference>
<evidence type="ECO:0000313" key="3">
    <source>
        <dbReference type="EMBL" id="MDS3861913.1"/>
    </source>
</evidence>
<gene>
    <name evidence="3" type="ORF">RIF25_13995</name>
</gene>
<dbReference type="PRINTS" id="PR00111">
    <property type="entry name" value="ABHYDROLASE"/>
</dbReference>
<dbReference type="InterPro" id="IPR029058">
    <property type="entry name" value="AB_hydrolase_fold"/>
</dbReference>
<feature type="transmembrane region" description="Helical" evidence="1">
    <location>
        <begin position="12"/>
        <end position="32"/>
    </location>
</feature>
<organism evidence="3 4">
    <name type="scientific">Pseudocalidococcus azoricus BACA0444</name>
    <dbReference type="NCBI Taxonomy" id="2918990"/>
    <lineage>
        <taxon>Bacteria</taxon>
        <taxon>Bacillati</taxon>
        <taxon>Cyanobacteriota</taxon>
        <taxon>Cyanophyceae</taxon>
        <taxon>Acaryochloridales</taxon>
        <taxon>Thermosynechococcaceae</taxon>
        <taxon>Pseudocalidococcus</taxon>
        <taxon>Pseudocalidococcus azoricus</taxon>
    </lineage>
</organism>
<accession>A0AAE4JY82</accession>
<keyword evidence="3" id="KW-0378">Hydrolase</keyword>
<dbReference type="Proteomes" id="UP001268256">
    <property type="component" value="Unassembled WGS sequence"/>
</dbReference>
<keyword evidence="1" id="KW-0472">Membrane</keyword>
<comment type="caution">
    <text evidence="3">The sequence shown here is derived from an EMBL/GenBank/DDBJ whole genome shotgun (WGS) entry which is preliminary data.</text>
</comment>
<dbReference type="PANTHER" id="PTHR12277">
    <property type="entry name" value="ALPHA/BETA HYDROLASE DOMAIN-CONTAINING PROTEIN"/>
    <property type="match status" value="1"/>
</dbReference>
<evidence type="ECO:0000256" key="1">
    <source>
        <dbReference type="SAM" id="Phobius"/>
    </source>
</evidence>
<protein>
    <submittedName>
        <fullName evidence="3">Alpha/beta hydrolase</fullName>
    </submittedName>
</protein>
<reference evidence="4" key="1">
    <citation type="submission" date="2023-07" db="EMBL/GenBank/DDBJ databases">
        <authorList>
            <person name="Luz R."/>
            <person name="Cordeiro R."/>
            <person name="Fonseca A."/>
            <person name="Goncalves V."/>
        </authorList>
    </citation>
    <scope>NUCLEOTIDE SEQUENCE [LARGE SCALE GENOMIC DNA]</scope>
    <source>
        <strain evidence="4">BACA0444</strain>
    </source>
</reference>
<evidence type="ECO:0000259" key="2">
    <source>
        <dbReference type="Pfam" id="PF12146"/>
    </source>
</evidence>
<dbReference type="Pfam" id="PF12146">
    <property type="entry name" value="Hydrolase_4"/>
    <property type="match status" value="1"/>
</dbReference>
<keyword evidence="4" id="KW-1185">Reference proteome</keyword>
<dbReference type="RefSeq" id="WP_322879136.1">
    <property type="nucleotide sequence ID" value="NZ_JAVMIP010000018.1"/>
</dbReference>
<name>A0AAE4JY82_9CYAN</name>
<proteinExistence type="predicted"/>
<dbReference type="SUPFAM" id="SSF53474">
    <property type="entry name" value="alpha/beta-Hydrolases"/>
    <property type="match status" value="1"/>
</dbReference>
<keyword evidence="1" id="KW-1133">Transmembrane helix</keyword>
<dbReference type="PANTHER" id="PTHR12277:SF81">
    <property type="entry name" value="PROTEIN ABHD13"/>
    <property type="match status" value="1"/>
</dbReference>